<evidence type="ECO:0000256" key="4">
    <source>
        <dbReference type="ARBA" id="ARBA00022490"/>
    </source>
</evidence>
<dbReference type="EC" id="6.1.1.20" evidence="13"/>
<dbReference type="CDD" id="cd00496">
    <property type="entry name" value="PheRS_alpha_core"/>
    <property type="match status" value="1"/>
</dbReference>
<dbReference type="EMBL" id="MGEM01000029">
    <property type="protein sequence ID" value="OGL84303.1"/>
    <property type="molecule type" value="Genomic_DNA"/>
</dbReference>
<dbReference type="Proteomes" id="UP000177704">
    <property type="component" value="Unassembled WGS sequence"/>
</dbReference>
<dbReference type="GO" id="GO:0005524">
    <property type="term" value="F:ATP binding"/>
    <property type="evidence" value="ECO:0007669"/>
    <property type="project" value="UniProtKB-UniRule"/>
</dbReference>
<comment type="catalytic activity">
    <reaction evidence="12 13">
        <text>tRNA(Phe) + L-phenylalanine + ATP = L-phenylalanyl-tRNA(Phe) + AMP + diphosphate + H(+)</text>
        <dbReference type="Rhea" id="RHEA:19413"/>
        <dbReference type="Rhea" id="RHEA-COMP:9668"/>
        <dbReference type="Rhea" id="RHEA-COMP:9699"/>
        <dbReference type="ChEBI" id="CHEBI:15378"/>
        <dbReference type="ChEBI" id="CHEBI:30616"/>
        <dbReference type="ChEBI" id="CHEBI:33019"/>
        <dbReference type="ChEBI" id="CHEBI:58095"/>
        <dbReference type="ChEBI" id="CHEBI:78442"/>
        <dbReference type="ChEBI" id="CHEBI:78531"/>
        <dbReference type="ChEBI" id="CHEBI:456215"/>
        <dbReference type="EC" id="6.1.1.20"/>
    </reaction>
</comment>
<dbReference type="SUPFAM" id="SSF46589">
    <property type="entry name" value="tRNA-binding arm"/>
    <property type="match status" value="1"/>
</dbReference>
<evidence type="ECO:0000259" key="14">
    <source>
        <dbReference type="PROSITE" id="PS50862"/>
    </source>
</evidence>
<evidence type="ECO:0000256" key="5">
    <source>
        <dbReference type="ARBA" id="ARBA00022598"/>
    </source>
</evidence>
<comment type="caution">
    <text evidence="15">The sequence shown here is derived from an EMBL/GenBank/DDBJ whole genome shotgun (WGS) entry which is preliminary data.</text>
</comment>
<sequence length="400" mass="44794">MIEDIKKIEREAEAAIGAANAVAALKDARAKYLGRADGALTVILRKLGTLSVEERRRVGPLAQQLKLKLERLCEAQETTLLDTGGSAIDATLPPLAPETGHLHPLTQVRWQLEDLFTRMGFIIADGPEVESEWYNFDALNMPSWHPARDMQDTFYVETQKHALSEVEGSKIILRQAQDDKKISSPRLVLRTHTSPVQIRAMERYGVPLRCIIPGVCFRNEATDARHENSFWQIEGLVIDRDISMAHLNATARTFLKEIFGEKIEARVRPGYFPFTEPSVEYDISCQLCAGKGYRTLRHSEPAEESPTNVGSHSREILRLRPSASAQDDNKKCPVCKGTGWLEFMGAGLVHPNVLKAGGVDPKKYSGFAFGMGPHRLVMMRSGVNDVRLFRSGDIRFLRQF</sequence>
<comment type="cofactor">
    <cofactor evidence="13">
        <name>Mg(2+)</name>
        <dbReference type="ChEBI" id="CHEBI:18420"/>
    </cofactor>
    <text evidence="13">Binds 2 magnesium ions per tetramer.</text>
</comment>
<dbReference type="GO" id="GO:0000287">
    <property type="term" value="F:magnesium ion binding"/>
    <property type="evidence" value="ECO:0007669"/>
    <property type="project" value="UniProtKB-UniRule"/>
</dbReference>
<evidence type="ECO:0000256" key="8">
    <source>
        <dbReference type="ARBA" id="ARBA00022840"/>
    </source>
</evidence>
<reference evidence="15 16" key="1">
    <citation type="journal article" date="2016" name="Nat. Commun.">
        <title>Thousands of microbial genomes shed light on interconnected biogeochemical processes in an aquifer system.</title>
        <authorList>
            <person name="Anantharaman K."/>
            <person name="Brown C.T."/>
            <person name="Hug L.A."/>
            <person name="Sharon I."/>
            <person name="Castelle C.J."/>
            <person name="Probst A.J."/>
            <person name="Thomas B.C."/>
            <person name="Singh A."/>
            <person name="Wilkins M.J."/>
            <person name="Karaoz U."/>
            <person name="Brodie E.L."/>
            <person name="Williams K.H."/>
            <person name="Hubbard S.S."/>
            <person name="Banfield J.F."/>
        </authorList>
    </citation>
    <scope>NUCLEOTIDE SEQUENCE [LARGE SCALE GENOMIC DNA]</scope>
</reference>
<dbReference type="NCBIfam" id="TIGR00468">
    <property type="entry name" value="pheS"/>
    <property type="match status" value="1"/>
</dbReference>
<keyword evidence="10 13" id="KW-0648">Protein biosynthesis</keyword>
<dbReference type="Gene3D" id="3.30.930.10">
    <property type="entry name" value="Bira Bifunctional Protein, Domain 2"/>
    <property type="match status" value="1"/>
</dbReference>
<keyword evidence="4 13" id="KW-0963">Cytoplasm</keyword>
<dbReference type="PROSITE" id="PS50862">
    <property type="entry name" value="AA_TRNA_LIGASE_II"/>
    <property type="match status" value="1"/>
</dbReference>
<gene>
    <name evidence="13" type="primary">pheS</name>
    <name evidence="15" type="ORF">A3B36_03040</name>
</gene>
<evidence type="ECO:0000256" key="3">
    <source>
        <dbReference type="ARBA" id="ARBA00011209"/>
    </source>
</evidence>
<dbReference type="Pfam" id="PF02912">
    <property type="entry name" value="Phe_tRNA-synt_N"/>
    <property type="match status" value="1"/>
</dbReference>
<feature type="binding site" evidence="13">
    <location>
        <position position="276"/>
    </location>
    <ligand>
        <name>Mg(2+)</name>
        <dbReference type="ChEBI" id="CHEBI:18420"/>
        <note>shared with beta subunit</note>
    </ligand>
</feature>
<dbReference type="InterPro" id="IPR006195">
    <property type="entry name" value="aa-tRNA-synth_II"/>
</dbReference>
<evidence type="ECO:0000256" key="1">
    <source>
        <dbReference type="ARBA" id="ARBA00004496"/>
    </source>
</evidence>
<dbReference type="SUPFAM" id="SSF55681">
    <property type="entry name" value="Class II aaRS and biotin synthetases"/>
    <property type="match status" value="1"/>
</dbReference>
<feature type="domain" description="Aminoacyl-transfer RNA synthetases class-II family profile" evidence="14">
    <location>
        <begin position="112"/>
        <end position="379"/>
    </location>
</feature>
<evidence type="ECO:0000313" key="16">
    <source>
        <dbReference type="Proteomes" id="UP000177704"/>
    </source>
</evidence>
<dbReference type="Pfam" id="PF01409">
    <property type="entry name" value="tRNA-synt_2d"/>
    <property type="match status" value="1"/>
</dbReference>
<dbReference type="InterPro" id="IPR004188">
    <property type="entry name" value="Phe-tRNA_ligase_II_N"/>
</dbReference>
<keyword evidence="7 13" id="KW-0547">Nucleotide-binding</keyword>
<evidence type="ECO:0000256" key="11">
    <source>
        <dbReference type="ARBA" id="ARBA00023146"/>
    </source>
</evidence>
<keyword evidence="8 13" id="KW-0067">ATP-binding</keyword>
<dbReference type="GO" id="GO:0005737">
    <property type="term" value="C:cytoplasm"/>
    <property type="evidence" value="ECO:0007669"/>
    <property type="project" value="UniProtKB-SubCell"/>
</dbReference>
<keyword evidence="5 13" id="KW-0436">Ligase</keyword>
<dbReference type="InterPro" id="IPR045864">
    <property type="entry name" value="aa-tRNA-synth_II/BPL/LPL"/>
</dbReference>
<dbReference type="InterPro" id="IPR010978">
    <property type="entry name" value="tRNA-bd_arm"/>
</dbReference>
<evidence type="ECO:0000256" key="13">
    <source>
        <dbReference type="HAMAP-Rule" id="MF_00281"/>
    </source>
</evidence>
<dbReference type="InterPro" id="IPR002319">
    <property type="entry name" value="Phenylalanyl-tRNA_Synthase"/>
</dbReference>
<keyword evidence="9 13" id="KW-0460">Magnesium</keyword>
<evidence type="ECO:0000256" key="9">
    <source>
        <dbReference type="ARBA" id="ARBA00022842"/>
    </source>
</evidence>
<comment type="subunit">
    <text evidence="3 13">Tetramer of two alpha and two beta subunits.</text>
</comment>
<comment type="similarity">
    <text evidence="2 13">Belongs to the class-II aminoacyl-tRNA synthetase family. Phe-tRNA synthetase alpha subunit type 1 subfamily.</text>
</comment>
<dbReference type="InterPro" id="IPR022911">
    <property type="entry name" value="Phe_tRNA_ligase_alpha1_bac"/>
</dbReference>
<keyword evidence="6 13" id="KW-0479">Metal-binding</keyword>
<evidence type="ECO:0000256" key="10">
    <source>
        <dbReference type="ARBA" id="ARBA00022917"/>
    </source>
</evidence>
<protein>
    <recommendedName>
        <fullName evidence="13">Phenylalanine--tRNA ligase alpha subunit</fullName>
        <ecNumber evidence="13">6.1.1.20</ecNumber>
    </recommendedName>
    <alternativeName>
        <fullName evidence="13">Phenylalanyl-tRNA synthetase alpha subunit</fullName>
        <shortName evidence="13">PheRS</shortName>
    </alternativeName>
</protein>
<evidence type="ECO:0000256" key="2">
    <source>
        <dbReference type="ARBA" id="ARBA00010207"/>
    </source>
</evidence>
<dbReference type="AlphaFoldDB" id="A0A1F7V1F8"/>
<comment type="subcellular location">
    <subcellularLocation>
        <location evidence="1 13">Cytoplasm</location>
    </subcellularLocation>
</comment>
<proteinExistence type="inferred from homology"/>
<dbReference type="GO" id="GO:0004826">
    <property type="term" value="F:phenylalanine-tRNA ligase activity"/>
    <property type="evidence" value="ECO:0007669"/>
    <property type="project" value="UniProtKB-UniRule"/>
</dbReference>
<dbReference type="PANTHER" id="PTHR11538">
    <property type="entry name" value="PHENYLALANYL-TRNA SYNTHETASE"/>
    <property type="match status" value="1"/>
</dbReference>
<name>A0A1F7V1F8_9BACT</name>
<evidence type="ECO:0000256" key="7">
    <source>
        <dbReference type="ARBA" id="ARBA00022741"/>
    </source>
</evidence>
<evidence type="ECO:0000256" key="12">
    <source>
        <dbReference type="ARBA" id="ARBA00049255"/>
    </source>
</evidence>
<evidence type="ECO:0000313" key="15">
    <source>
        <dbReference type="EMBL" id="OGL84303.1"/>
    </source>
</evidence>
<dbReference type="PANTHER" id="PTHR11538:SF41">
    <property type="entry name" value="PHENYLALANINE--TRNA LIGASE, MITOCHONDRIAL"/>
    <property type="match status" value="1"/>
</dbReference>
<evidence type="ECO:0000256" key="6">
    <source>
        <dbReference type="ARBA" id="ARBA00022723"/>
    </source>
</evidence>
<dbReference type="GO" id="GO:0006432">
    <property type="term" value="P:phenylalanyl-tRNA aminoacylation"/>
    <property type="evidence" value="ECO:0007669"/>
    <property type="project" value="UniProtKB-UniRule"/>
</dbReference>
<dbReference type="GO" id="GO:0000049">
    <property type="term" value="F:tRNA binding"/>
    <property type="evidence" value="ECO:0007669"/>
    <property type="project" value="InterPro"/>
</dbReference>
<dbReference type="HAMAP" id="MF_00281">
    <property type="entry name" value="Phe_tRNA_synth_alpha1"/>
    <property type="match status" value="1"/>
</dbReference>
<organism evidence="15 16">
    <name type="scientific">Candidatus Uhrbacteria bacterium RIFCSPLOWO2_01_FULL_55_36</name>
    <dbReference type="NCBI Taxonomy" id="1802404"/>
    <lineage>
        <taxon>Bacteria</taxon>
        <taxon>Candidatus Uhriibacteriota</taxon>
    </lineage>
</organism>
<keyword evidence="11 13" id="KW-0030">Aminoacyl-tRNA synthetase</keyword>
<accession>A0A1F7V1F8</accession>
<dbReference type="InterPro" id="IPR004529">
    <property type="entry name" value="Phe-tRNA-synth_IIc_asu"/>
</dbReference>